<dbReference type="AlphaFoldDB" id="A0AA39KUF6"/>
<protein>
    <submittedName>
        <fullName evidence="2">Uncharacterized protein</fullName>
    </submittedName>
</protein>
<reference evidence="2" key="1">
    <citation type="journal article" date="2023" name="bioRxiv">
        <title>Scaffold-level genome assemblies of two parasitoid biocontrol wasps reveal the parthenogenesis mechanism and an associated novel virus.</title>
        <authorList>
            <person name="Inwood S."/>
            <person name="Skelly J."/>
            <person name="Guhlin J."/>
            <person name="Harrop T."/>
            <person name="Goldson S."/>
            <person name="Dearden P."/>
        </authorList>
    </citation>
    <scope>NUCLEOTIDE SEQUENCE</scope>
    <source>
        <strain evidence="2">Irish</strain>
        <tissue evidence="2">Whole body</tissue>
    </source>
</reference>
<keyword evidence="3" id="KW-1185">Reference proteome</keyword>
<sequence>MNNIQRIVAMLFLRNLPLLCLHQHWKKSLGMVDRGGTSLILFKPLGNLDPALAFYYSHWLVYCSNKSGISTN</sequence>
<dbReference type="Proteomes" id="UP001168990">
    <property type="component" value="Unassembled WGS sequence"/>
</dbReference>
<reference evidence="2" key="2">
    <citation type="submission" date="2023-03" db="EMBL/GenBank/DDBJ databases">
        <authorList>
            <person name="Inwood S.N."/>
            <person name="Skelly J.G."/>
            <person name="Guhlin J."/>
            <person name="Harrop T.W.R."/>
            <person name="Goldson S.G."/>
            <person name="Dearden P.K."/>
        </authorList>
    </citation>
    <scope>NUCLEOTIDE SEQUENCE</scope>
    <source>
        <strain evidence="2">Irish</strain>
        <tissue evidence="2">Whole body</tissue>
    </source>
</reference>
<accession>A0AA39KUF6</accession>
<comment type="caution">
    <text evidence="2">The sequence shown here is derived from an EMBL/GenBank/DDBJ whole genome shotgun (WGS) entry which is preliminary data.</text>
</comment>
<keyword evidence="1" id="KW-0732">Signal</keyword>
<feature type="chain" id="PRO_5041286624" evidence="1">
    <location>
        <begin position="23"/>
        <end position="72"/>
    </location>
</feature>
<evidence type="ECO:0000313" key="3">
    <source>
        <dbReference type="Proteomes" id="UP001168990"/>
    </source>
</evidence>
<feature type="signal peptide" evidence="1">
    <location>
        <begin position="1"/>
        <end position="22"/>
    </location>
</feature>
<proteinExistence type="predicted"/>
<organism evidence="2 3">
    <name type="scientific">Microctonus aethiopoides</name>
    <dbReference type="NCBI Taxonomy" id="144406"/>
    <lineage>
        <taxon>Eukaryota</taxon>
        <taxon>Metazoa</taxon>
        <taxon>Ecdysozoa</taxon>
        <taxon>Arthropoda</taxon>
        <taxon>Hexapoda</taxon>
        <taxon>Insecta</taxon>
        <taxon>Pterygota</taxon>
        <taxon>Neoptera</taxon>
        <taxon>Endopterygota</taxon>
        <taxon>Hymenoptera</taxon>
        <taxon>Apocrita</taxon>
        <taxon>Ichneumonoidea</taxon>
        <taxon>Braconidae</taxon>
        <taxon>Euphorinae</taxon>
        <taxon>Microctonus</taxon>
    </lineage>
</organism>
<evidence type="ECO:0000313" key="2">
    <source>
        <dbReference type="EMBL" id="KAK0174041.1"/>
    </source>
</evidence>
<dbReference type="EMBL" id="JAQQBS010000002">
    <property type="protein sequence ID" value="KAK0174041.1"/>
    <property type="molecule type" value="Genomic_DNA"/>
</dbReference>
<evidence type="ECO:0000256" key="1">
    <source>
        <dbReference type="SAM" id="SignalP"/>
    </source>
</evidence>
<name>A0AA39KUF6_9HYME</name>
<gene>
    <name evidence="2" type="ORF">PV328_007159</name>
</gene>